<sequence>MNEIKSLSTEMTIRDLKTLGRTGNATARLDTGEVLHLKPAYGLRKRKALIDGQETEVDVIDYYSKIYKHIRTVKRNNLLIARKVKRGNQYILQLTGKGYHRS</sequence>
<evidence type="ECO:0000313" key="1">
    <source>
        <dbReference type="EMBL" id="NMD49976.1"/>
    </source>
</evidence>
<comment type="caution">
    <text evidence="1">The sequence shown here is derived from an EMBL/GenBank/DDBJ whole genome shotgun (WGS) entry which is preliminary data.</text>
</comment>
<name>A0A7X9QGA9_STRRT</name>
<proteinExistence type="predicted"/>
<dbReference type="Proteomes" id="UP000532121">
    <property type="component" value="Unassembled WGS sequence"/>
</dbReference>
<dbReference type="EMBL" id="JABASA010000032">
    <property type="protein sequence ID" value="NMD49976.1"/>
    <property type="molecule type" value="Genomic_DNA"/>
</dbReference>
<gene>
    <name evidence="1" type="ORF">HHO37_10065</name>
</gene>
<accession>A0A7X9QGA9</accession>
<reference evidence="1 2" key="1">
    <citation type="submission" date="2020-04" db="EMBL/GenBank/DDBJ databases">
        <title>MicrobeNet Type strains.</title>
        <authorList>
            <person name="Nicholson A.C."/>
        </authorList>
    </citation>
    <scope>NUCLEOTIDE SEQUENCE [LARGE SCALE GENOMIC DNA]</scope>
    <source>
        <strain evidence="1 2">DSM 22768</strain>
    </source>
</reference>
<evidence type="ECO:0000313" key="2">
    <source>
        <dbReference type="Proteomes" id="UP000532121"/>
    </source>
</evidence>
<organism evidence="1 2">
    <name type="scientific">Streptococcus ratti</name>
    <dbReference type="NCBI Taxonomy" id="1341"/>
    <lineage>
        <taxon>Bacteria</taxon>
        <taxon>Bacillati</taxon>
        <taxon>Bacillota</taxon>
        <taxon>Bacilli</taxon>
        <taxon>Lactobacillales</taxon>
        <taxon>Streptococcaceae</taxon>
        <taxon>Streptococcus</taxon>
    </lineage>
</organism>
<protein>
    <submittedName>
        <fullName evidence="1">Uncharacterized protein</fullName>
    </submittedName>
</protein>
<dbReference type="RefSeq" id="WP_002268510.1">
    <property type="nucleotide sequence ID" value="NZ_JABASA010000032.1"/>
</dbReference>
<dbReference type="AlphaFoldDB" id="A0A7X9QGA9"/>